<dbReference type="GO" id="GO:0030170">
    <property type="term" value="F:pyridoxal phosphate binding"/>
    <property type="evidence" value="ECO:0007669"/>
    <property type="project" value="TreeGrafter"/>
</dbReference>
<sequence length="385" mass="42438">MIPLSTPYLAGNEWQYVKECLDTGWISSSGDFVGKFEEAIGQIVGCAHTVACVNGTVGLQMALQVGGLNPGEHVLIPNLTFVATANAVHHAGGKPILIDVDKDFWQMDLDLLEDFLASQTFQIEDETGISTYYLITKKRIAFLMPVHVLGYMGDMDRLAKIAEKYHLKIVEDSTEALGSTYKGQHAGTFGDFGVFSFNGNKIISTGGGGMVVCKNPADAAKLKHLINQAKSHSEEYTHDETGYNFRMVNVLAAIGLAQAEQFSSHLSRKKEIAEAYRVGLKDVTEISFQRISPKVDSNDWLFTILLENPAGLQAFLQKQGIQTRKLWVPMNQLPMHSTLHYISGKDQSDLLYKKALSLPCSVGITESQIIHVIGKIKEFLGVNHF</sequence>
<feature type="modified residue" description="N6-(pyridoxal phosphate)lysine" evidence="2">
    <location>
        <position position="201"/>
    </location>
</feature>
<dbReference type="RefSeq" id="WP_213944212.1">
    <property type="nucleotide sequence ID" value="NZ_JAHCMY010000002.1"/>
</dbReference>
<dbReference type="Pfam" id="PF01041">
    <property type="entry name" value="DegT_DnrJ_EryC1"/>
    <property type="match status" value="1"/>
</dbReference>
<dbReference type="PANTHER" id="PTHR30244">
    <property type="entry name" value="TRANSAMINASE"/>
    <property type="match status" value="1"/>
</dbReference>
<dbReference type="PANTHER" id="PTHR30244:SF30">
    <property type="entry name" value="BLR5990 PROTEIN"/>
    <property type="match status" value="1"/>
</dbReference>
<dbReference type="Gene3D" id="3.40.640.10">
    <property type="entry name" value="Type I PLP-dependent aspartate aminotransferase-like (Major domain)"/>
    <property type="match status" value="1"/>
</dbReference>
<dbReference type="PIRSF" id="PIRSF000390">
    <property type="entry name" value="PLP_StrS"/>
    <property type="match status" value="1"/>
</dbReference>
<organism evidence="4 5">
    <name type="scientific">Litoribacter ruber</name>
    <dbReference type="NCBI Taxonomy" id="702568"/>
    <lineage>
        <taxon>Bacteria</taxon>
        <taxon>Pseudomonadati</taxon>
        <taxon>Bacteroidota</taxon>
        <taxon>Cytophagia</taxon>
        <taxon>Cytophagales</taxon>
        <taxon>Cyclobacteriaceae</taxon>
        <taxon>Litoribacter</taxon>
    </lineage>
</organism>
<keyword evidence="5" id="KW-1185">Reference proteome</keyword>
<protein>
    <submittedName>
        <fullName evidence="4">Aminotransferase class I/II-fold pyridoxal phosphate-dependent enzyme</fullName>
    </submittedName>
</protein>
<name>A0AAP2CGE3_9BACT</name>
<dbReference type="InterPro" id="IPR015424">
    <property type="entry name" value="PyrdxlP-dep_Trfase"/>
</dbReference>
<evidence type="ECO:0000256" key="1">
    <source>
        <dbReference type="PIRSR" id="PIRSR000390-1"/>
    </source>
</evidence>
<dbReference type="InterPro" id="IPR015422">
    <property type="entry name" value="PyrdxlP-dep_Trfase_small"/>
</dbReference>
<evidence type="ECO:0000313" key="5">
    <source>
        <dbReference type="Proteomes" id="UP001319104"/>
    </source>
</evidence>
<dbReference type="GO" id="GO:0000271">
    <property type="term" value="P:polysaccharide biosynthetic process"/>
    <property type="evidence" value="ECO:0007669"/>
    <property type="project" value="TreeGrafter"/>
</dbReference>
<accession>A0AAP2CGE3</accession>
<feature type="active site" description="Proton acceptor" evidence="1">
    <location>
        <position position="201"/>
    </location>
</feature>
<dbReference type="CDD" id="cd00616">
    <property type="entry name" value="AHBA_syn"/>
    <property type="match status" value="1"/>
</dbReference>
<gene>
    <name evidence="4" type="ORF">KI659_04715</name>
</gene>
<dbReference type="GO" id="GO:0008483">
    <property type="term" value="F:transaminase activity"/>
    <property type="evidence" value="ECO:0007669"/>
    <property type="project" value="UniProtKB-KW"/>
</dbReference>
<proteinExistence type="inferred from homology"/>
<keyword evidence="2 3" id="KW-0663">Pyridoxal phosphate</keyword>
<keyword evidence="4" id="KW-0808">Transferase</keyword>
<evidence type="ECO:0000256" key="3">
    <source>
        <dbReference type="RuleBase" id="RU004508"/>
    </source>
</evidence>
<dbReference type="EMBL" id="JAHCMY010000002">
    <property type="protein sequence ID" value="MBS9523315.1"/>
    <property type="molecule type" value="Genomic_DNA"/>
</dbReference>
<reference evidence="4 5" key="1">
    <citation type="submission" date="2021-05" db="EMBL/GenBank/DDBJ databases">
        <authorList>
            <person name="Zhang Z.D."/>
            <person name="Osman G."/>
        </authorList>
    </citation>
    <scope>NUCLEOTIDE SEQUENCE [LARGE SCALE GENOMIC DNA]</scope>
    <source>
        <strain evidence="4 5">KCTC 32217</strain>
    </source>
</reference>
<dbReference type="SUPFAM" id="SSF53383">
    <property type="entry name" value="PLP-dependent transferases"/>
    <property type="match status" value="1"/>
</dbReference>
<evidence type="ECO:0000256" key="2">
    <source>
        <dbReference type="PIRSR" id="PIRSR000390-2"/>
    </source>
</evidence>
<dbReference type="InterPro" id="IPR000653">
    <property type="entry name" value="DegT/StrS_aminotransferase"/>
</dbReference>
<dbReference type="Gene3D" id="3.90.1150.10">
    <property type="entry name" value="Aspartate Aminotransferase, domain 1"/>
    <property type="match status" value="1"/>
</dbReference>
<keyword evidence="4" id="KW-0032">Aminotransferase</keyword>
<dbReference type="InterPro" id="IPR015421">
    <property type="entry name" value="PyrdxlP-dep_Trfase_major"/>
</dbReference>
<dbReference type="AlphaFoldDB" id="A0AAP2CGE3"/>
<evidence type="ECO:0000313" key="4">
    <source>
        <dbReference type="EMBL" id="MBS9523315.1"/>
    </source>
</evidence>
<comment type="similarity">
    <text evidence="3">Belongs to the DegT/DnrJ/EryC1 family.</text>
</comment>
<dbReference type="Proteomes" id="UP001319104">
    <property type="component" value="Unassembled WGS sequence"/>
</dbReference>
<comment type="caution">
    <text evidence="4">The sequence shown here is derived from an EMBL/GenBank/DDBJ whole genome shotgun (WGS) entry which is preliminary data.</text>
</comment>